<gene>
    <name evidence="1" type="ORF">SAMN05443639_115131</name>
</gene>
<dbReference type="Proteomes" id="UP000199181">
    <property type="component" value="Unassembled WGS sequence"/>
</dbReference>
<sequence>MRSDHVLAYGGRTRKDWWQSVANRRDDLMVKLYKANVPYTELKRAVLDQEKELLREAETPRERLHIQQLTAKLLITEAYGEDAGWAEFGPLLRRCERLGYADITHRLHVACLYVQSLHRFSTKARQAFDLLADVERRLKRIPRSHSLRKEGMQSIAHARAVAAAAGFTPAT</sequence>
<proteinExistence type="predicted"/>
<dbReference type="AlphaFoldDB" id="A0A1I0KWR7"/>
<evidence type="ECO:0000313" key="2">
    <source>
        <dbReference type="Proteomes" id="UP000199181"/>
    </source>
</evidence>
<protein>
    <submittedName>
        <fullName evidence="1">Uncharacterized protein</fullName>
    </submittedName>
</protein>
<keyword evidence="2" id="KW-1185">Reference proteome</keyword>
<organism evidence="1 2">
    <name type="scientific">Stigmatella erecta</name>
    <dbReference type="NCBI Taxonomy" id="83460"/>
    <lineage>
        <taxon>Bacteria</taxon>
        <taxon>Pseudomonadati</taxon>
        <taxon>Myxococcota</taxon>
        <taxon>Myxococcia</taxon>
        <taxon>Myxococcales</taxon>
        <taxon>Cystobacterineae</taxon>
        <taxon>Archangiaceae</taxon>
        <taxon>Stigmatella</taxon>
    </lineage>
</organism>
<accession>A0A1I0KWR7</accession>
<evidence type="ECO:0000313" key="1">
    <source>
        <dbReference type="EMBL" id="SEU30687.1"/>
    </source>
</evidence>
<dbReference type="EMBL" id="FOIJ01000015">
    <property type="protein sequence ID" value="SEU30687.1"/>
    <property type="molecule type" value="Genomic_DNA"/>
</dbReference>
<reference evidence="2" key="1">
    <citation type="submission" date="2016-10" db="EMBL/GenBank/DDBJ databases">
        <authorList>
            <person name="Varghese N."/>
            <person name="Submissions S."/>
        </authorList>
    </citation>
    <scope>NUCLEOTIDE SEQUENCE [LARGE SCALE GENOMIC DNA]</scope>
    <source>
        <strain evidence="2">DSM 16858</strain>
    </source>
</reference>
<name>A0A1I0KWR7_9BACT</name>